<dbReference type="EMBL" id="NMUH01001362">
    <property type="protein sequence ID" value="MQL91627.1"/>
    <property type="molecule type" value="Genomic_DNA"/>
</dbReference>
<sequence length="706" mass="78171">MVLSSSIAPIYNAVPSDRRLSRRRPRGEPPMGLNGARDRALRHGRRARPSARPHHHHHHPAADVSMPTAFVPHPPPSSSAAPPGHGGFLDCDDAPPAAAPGGWGYCTEEQLEELLLRNLDLVYREALAKLAALGYDEDLALRAVLRNGHCYGSMDALSNILHNALAHISSSAAADSDGGGNSSAAFSDLRHLVEYSLAGMVCLLQQVKPHLTRGDAMWCLLMSDLHVGSASTIDVPPVPPAFVPCGDDFPDGGSGGEIEAECARRFGLPPSLESLLKRNVAVFAAGYRARSKPSAMPAATASQRGFFPLKHNYEDSAAIGVPAAKDSTDSDIVASVLSDLEKLNIEEEDKAPEVPSDDQKKDMIMDLIQEIRELEGQVKERMEWAHQKALQAARKLSSDLTEMRMLRMEREETLKAKNVRHMLDDATIMRLENMEDALRKASGEVDKANELVHRLEIENKELRAEMAASKLSASESALVSMEVAKREKKCMKRLATWEKQKAELQEKIAQERTTIEQMQLQLIEIGKEQKELKAKWRQEVKAKEQAIALVEDARVAKEAADASIKRRYDALHRKIEIDFQRHKDDIQRLEDELARLKTSADSGPFNSPSPKTFFPGDPDGAKAYKDVHQKVPHAMLNPQQSSKKVASHHRECVICKNDEVSVVFLPCAHQVLCADCNEDHEKRSRACCPRCSFRIDHRIRVFGVSA</sequence>
<feature type="coiled-coil region" evidence="2">
    <location>
        <begin position="431"/>
        <end position="599"/>
    </location>
</feature>
<dbReference type="CDD" id="cd23128">
    <property type="entry name" value="RING-HC_MIP1-like"/>
    <property type="match status" value="1"/>
</dbReference>
<feature type="domain" description="RING-type" evidence="4">
    <location>
        <begin position="652"/>
        <end position="692"/>
    </location>
</feature>
<evidence type="ECO:0000256" key="1">
    <source>
        <dbReference type="PROSITE-ProRule" id="PRU00175"/>
    </source>
</evidence>
<evidence type="ECO:0000256" key="2">
    <source>
        <dbReference type="SAM" id="Coils"/>
    </source>
</evidence>
<keyword evidence="1" id="KW-0479">Metal-binding</keyword>
<dbReference type="OrthoDB" id="1711136at2759"/>
<dbReference type="SUPFAM" id="SSF57850">
    <property type="entry name" value="RING/U-box"/>
    <property type="match status" value="1"/>
</dbReference>
<reference evidence="5" key="1">
    <citation type="submission" date="2017-07" db="EMBL/GenBank/DDBJ databases">
        <title>Taro Niue Genome Assembly and Annotation.</title>
        <authorList>
            <person name="Atibalentja N."/>
            <person name="Keating K."/>
            <person name="Fields C.J."/>
        </authorList>
    </citation>
    <scope>NUCLEOTIDE SEQUENCE</scope>
    <source>
        <strain evidence="5">Niue_2</strain>
        <tissue evidence="5">Leaf</tissue>
    </source>
</reference>
<dbReference type="PANTHER" id="PTHR46405">
    <property type="entry name" value="OS05G0141500 PROTEIN"/>
    <property type="match status" value="1"/>
</dbReference>
<dbReference type="Pfam" id="PF20235">
    <property type="entry name" value="PIR2-like_helical"/>
    <property type="match status" value="1"/>
</dbReference>
<dbReference type="InterPro" id="IPR001841">
    <property type="entry name" value="Znf_RING"/>
</dbReference>
<dbReference type="Gene3D" id="3.30.40.10">
    <property type="entry name" value="Zinc/RING finger domain, C3HC4 (zinc finger)"/>
    <property type="match status" value="1"/>
</dbReference>
<dbReference type="AlphaFoldDB" id="A0A843VAR6"/>
<proteinExistence type="predicted"/>
<keyword evidence="1" id="KW-0862">Zinc</keyword>
<dbReference type="InterPro" id="IPR013083">
    <property type="entry name" value="Znf_RING/FYVE/PHD"/>
</dbReference>
<keyword evidence="2" id="KW-0175">Coiled coil</keyword>
<dbReference type="InterPro" id="IPR046527">
    <property type="entry name" value="PIR2-like_helical"/>
</dbReference>
<organism evidence="5 6">
    <name type="scientific">Colocasia esculenta</name>
    <name type="common">Wild taro</name>
    <name type="synonym">Arum esculentum</name>
    <dbReference type="NCBI Taxonomy" id="4460"/>
    <lineage>
        <taxon>Eukaryota</taxon>
        <taxon>Viridiplantae</taxon>
        <taxon>Streptophyta</taxon>
        <taxon>Embryophyta</taxon>
        <taxon>Tracheophyta</taxon>
        <taxon>Spermatophyta</taxon>
        <taxon>Magnoliopsida</taxon>
        <taxon>Liliopsida</taxon>
        <taxon>Araceae</taxon>
        <taxon>Aroideae</taxon>
        <taxon>Colocasieae</taxon>
        <taxon>Colocasia</taxon>
    </lineage>
</organism>
<comment type="caution">
    <text evidence="5">The sequence shown here is derived from an EMBL/GenBank/DDBJ whole genome shotgun (WGS) entry which is preliminary data.</text>
</comment>
<name>A0A843VAR6_COLES</name>
<dbReference type="Pfam" id="PF13920">
    <property type="entry name" value="zf-C3HC4_3"/>
    <property type="match status" value="1"/>
</dbReference>
<protein>
    <recommendedName>
        <fullName evidence="4">RING-type domain-containing protein</fullName>
    </recommendedName>
</protein>
<accession>A0A843VAR6</accession>
<dbReference type="PANTHER" id="PTHR46405:SF3">
    <property type="entry name" value="RING_U-BOX SUPERFAMILY PROTEIN"/>
    <property type="match status" value="1"/>
</dbReference>
<dbReference type="PROSITE" id="PS50089">
    <property type="entry name" value="ZF_RING_2"/>
    <property type="match status" value="1"/>
</dbReference>
<keyword evidence="1" id="KW-0863">Zinc-finger</keyword>
<evidence type="ECO:0000259" key="4">
    <source>
        <dbReference type="PROSITE" id="PS50089"/>
    </source>
</evidence>
<dbReference type="Proteomes" id="UP000652761">
    <property type="component" value="Unassembled WGS sequence"/>
</dbReference>
<gene>
    <name evidence="5" type="ORF">Taro_024241</name>
</gene>
<keyword evidence="6" id="KW-1185">Reference proteome</keyword>
<feature type="compositionally biased region" description="Basic residues" evidence="3">
    <location>
        <begin position="42"/>
        <end position="59"/>
    </location>
</feature>
<evidence type="ECO:0000313" key="6">
    <source>
        <dbReference type="Proteomes" id="UP000652761"/>
    </source>
</evidence>
<dbReference type="InterPro" id="IPR046934">
    <property type="entry name" value="PIR2-like"/>
</dbReference>
<evidence type="ECO:0000313" key="5">
    <source>
        <dbReference type="EMBL" id="MQL91627.1"/>
    </source>
</evidence>
<dbReference type="GO" id="GO:0008270">
    <property type="term" value="F:zinc ion binding"/>
    <property type="evidence" value="ECO:0007669"/>
    <property type="project" value="UniProtKB-KW"/>
</dbReference>
<evidence type="ECO:0000256" key="3">
    <source>
        <dbReference type="SAM" id="MobiDB-lite"/>
    </source>
</evidence>
<feature type="region of interest" description="Disordered" evidence="3">
    <location>
        <begin position="18"/>
        <end position="93"/>
    </location>
</feature>